<accession>A0A2A8GYE8</accession>
<proteinExistence type="predicted"/>
<sequence length="60" mass="6676">MKSFRIVTNFLLAGVIVSSALGIMPINMQADSIISTTEDNPHIFSEYGHSTMPPQKFMME</sequence>
<dbReference type="Proteomes" id="UP000220841">
    <property type="component" value="Unassembled WGS sequence"/>
</dbReference>
<evidence type="ECO:0000313" key="2">
    <source>
        <dbReference type="Proteomes" id="UP000220841"/>
    </source>
</evidence>
<dbReference type="RefSeq" id="WP_098228438.1">
    <property type="nucleotide sequence ID" value="NZ_NUBY01000395.1"/>
</dbReference>
<protein>
    <submittedName>
        <fullName evidence="1">Uncharacterized protein</fullName>
    </submittedName>
</protein>
<dbReference type="AlphaFoldDB" id="A0A2A8GYE8"/>
<organism evidence="1 2">
    <name type="scientific">Bacillus toyonensis</name>
    <dbReference type="NCBI Taxonomy" id="155322"/>
    <lineage>
        <taxon>Bacteria</taxon>
        <taxon>Bacillati</taxon>
        <taxon>Bacillota</taxon>
        <taxon>Bacilli</taxon>
        <taxon>Bacillales</taxon>
        <taxon>Bacillaceae</taxon>
        <taxon>Bacillus</taxon>
        <taxon>Bacillus cereus group</taxon>
    </lineage>
</organism>
<evidence type="ECO:0000313" key="1">
    <source>
        <dbReference type="EMBL" id="PEP84725.1"/>
    </source>
</evidence>
<reference evidence="1 2" key="1">
    <citation type="submission" date="2017-09" db="EMBL/GenBank/DDBJ databases">
        <title>Large-scale bioinformatics analysis of Bacillus genomes uncovers conserved roles of natural products in bacterial physiology.</title>
        <authorList>
            <consortium name="Agbiome Team Llc"/>
            <person name="Bleich R.M."/>
            <person name="Grubbs K.J."/>
            <person name="Santa Maria K.C."/>
            <person name="Allen S.E."/>
            <person name="Farag S."/>
            <person name="Shank E.A."/>
            <person name="Bowers A."/>
        </authorList>
    </citation>
    <scope>NUCLEOTIDE SEQUENCE [LARGE SCALE GENOMIC DNA]</scope>
    <source>
        <strain evidence="1 2">AFS021349</strain>
    </source>
</reference>
<gene>
    <name evidence="1" type="ORF">CN585_30845</name>
</gene>
<comment type="caution">
    <text evidence="1">The sequence shown here is derived from an EMBL/GenBank/DDBJ whole genome shotgun (WGS) entry which is preliminary data.</text>
</comment>
<name>A0A2A8GYE8_9BACI</name>
<dbReference type="EMBL" id="NUBY01000395">
    <property type="protein sequence ID" value="PEP84725.1"/>
    <property type="molecule type" value="Genomic_DNA"/>
</dbReference>